<accession>A0ACC0P7V3</accession>
<comment type="caution">
    <text evidence="1">The sequence shown here is derived from an EMBL/GenBank/DDBJ whole genome shotgun (WGS) entry which is preliminary data.</text>
</comment>
<sequence length="306" mass="34542">MTKGLRRAAASNVLRRAGDGGNGYWKELTEFMFGRESHVVLPEKKGTEEEEEGEGMMKEGEEEGKKKVEGEALPSFTSDLIVAAGVIDTPLLVGGASWLEKKGLEQASEDFKKSFIGTDAKETNDTTKFALMDDECLQIEDQKLVEVRNDVANSLGLSSVSRTIERRTGDSSLFQTHIVAVRLKDINVKWEKNSLRRANAAGFATLDEYFRDQHEKDPEMCCISFELYNERETERRKRETRSVPLVEGETLFRDSPCVQDILPARDTILSLHLWSSALIGILDNAYQDSFPELDRLPSRLDLFYHP</sequence>
<dbReference type="Proteomes" id="UP001062846">
    <property type="component" value="Chromosome 4"/>
</dbReference>
<keyword evidence="2" id="KW-1185">Reference proteome</keyword>
<evidence type="ECO:0000313" key="1">
    <source>
        <dbReference type="EMBL" id="KAI8561495.1"/>
    </source>
</evidence>
<proteinExistence type="predicted"/>
<organism evidence="1 2">
    <name type="scientific">Rhododendron molle</name>
    <name type="common">Chinese azalea</name>
    <name type="synonym">Azalea mollis</name>
    <dbReference type="NCBI Taxonomy" id="49168"/>
    <lineage>
        <taxon>Eukaryota</taxon>
        <taxon>Viridiplantae</taxon>
        <taxon>Streptophyta</taxon>
        <taxon>Embryophyta</taxon>
        <taxon>Tracheophyta</taxon>
        <taxon>Spermatophyta</taxon>
        <taxon>Magnoliopsida</taxon>
        <taxon>eudicotyledons</taxon>
        <taxon>Gunneridae</taxon>
        <taxon>Pentapetalae</taxon>
        <taxon>asterids</taxon>
        <taxon>Ericales</taxon>
        <taxon>Ericaceae</taxon>
        <taxon>Ericoideae</taxon>
        <taxon>Rhodoreae</taxon>
        <taxon>Rhododendron</taxon>
    </lineage>
</organism>
<protein>
    <submittedName>
        <fullName evidence="1">Uncharacterized protein</fullName>
    </submittedName>
</protein>
<evidence type="ECO:0000313" key="2">
    <source>
        <dbReference type="Proteomes" id="UP001062846"/>
    </source>
</evidence>
<dbReference type="EMBL" id="CM046391">
    <property type="protein sequence ID" value="KAI8561495.1"/>
    <property type="molecule type" value="Genomic_DNA"/>
</dbReference>
<reference evidence="1" key="1">
    <citation type="submission" date="2022-02" db="EMBL/GenBank/DDBJ databases">
        <title>Plant Genome Project.</title>
        <authorList>
            <person name="Zhang R.-G."/>
        </authorList>
    </citation>
    <scope>NUCLEOTIDE SEQUENCE</scope>
    <source>
        <strain evidence="1">AT1</strain>
    </source>
</reference>
<name>A0ACC0P7V3_RHOML</name>
<gene>
    <name evidence="1" type="ORF">RHMOL_Rhmol04G0344700</name>
</gene>